<evidence type="ECO:0000259" key="4">
    <source>
        <dbReference type="Pfam" id="PF02576"/>
    </source>
</evidence>
<dbReference type="InterPro" id="IPR003728">
    <property type="entry name" value="Ribosome_maturation_RimP"/>
</dbReference>
<dbReference type="AlphaFoldDB" id="A0A1G6N2C0"/>
<evidence type="ECO:0000256" key="1">
    <source>
        <dbReference type="ARBA" id="ARBA00022490"/>
    </source>
</evidence>
<protein>
    <recommendedName>
        <fullName evidence="3">Ribosome maturation factor RimP</fullName>
    </recommendedName>
</protein>
<dbReference type="STRING" id="1285928.SAMN04487894_103125"/>
<dbReference type="PANTHER" id="PTHR33867:SF1">
    <property type="entry name" value="RIBOSOME MATURATION FACTOR RIMP"/>
    <property type="match status" value="1"/>
</dbReference>
<dbReference type="InterPro" id="IPR028989">
    <property type="entry name" value="RimP_N"/>
</dbReference>
<feature type="domain" description="Ribosome maturation factor RimP N-terminal" evidence="4">
    <location>
        <begin position="75"/>
        <end position="133"/>
    </location>
</feature>
<keyword evidence="2 3" id="KW-0690">Ribosome biogenesis</keyword>
<comment type="function">
    <text evidence="3">Required for maturation of 30S ribosomal subunits.</text>
</comment>
<dbReference type="EMBL" id="FMZO01000003">
    <property type="protein sequence ID" value="SDC61969.1"/>
    <property type="molecule type" value="Genomic_DNA"/>
</dbReference>
<evidence type="ECO:0000259" key="5">
    <source>
        <dbReference type="Pfam" id="PF17384"/>
    </source>
</evidence>
<name>A0A1G6N2C0_NIADE</name>
<gene>
    <name evidence="3" type="primary">rimP</name>
    <name evidence="6" type="ORF">SAMN04487894_103125</name>
</gene>
<accession>A0A1G6N2C0</accession>
<dbReference type="SUPFAM" id="SSF75420">
    <property type="entry name" value="YhbC-like, N-terminal domain"/>
    <property type="match status" value="1"/>
</dbReference>
<feature type="domain" description="Ribosome maturation factor RimP C-terminal" evidence="5">
    <location>
        <begin position="136"/>
        <end position="205"/>
    </location>
</feature>
<dbReference type="InterPro" id="IPR035956">
    <property type="entry name" value="RimP_N_sf"/>
</dbReference>
<dbReference type="GO" id="GO:0005829">
    <property type="term" value="C:cytosol"/>
    <property type="evidence" value="ECO:0007669"/>
    <property type="project" value="TreeGrafter"/>
</dbReference>
<proteinExistence type="inferred from homology"/>
<keyword evidence="7" id="KW-1185">Reference proteome</keyword>
<dbReference type="Pfam" id="PF17384">
    <property type="entry name" value="DUF150_C"/>
    <property type="match status" value="1"/>
</dbReference>
<keyword evidence="1 3" id="KW-0963">Cytoplasm</keyword>
<evidence type="ECO:0000313" key="6">
    <source>
        <dbReference type="EMBL" id="SDC61969.1"/>
    </source>
</evidence>
<evidence type="ECO:0000256" key="3">
    <source>
        <dbReference type="HAMAP-Rule" id="MF_01077"/>
    </source>
</evidence>
<dbReference type="Gene3D" id="3.30.300.70">
    <property type="entry name" value="RimP-like superfamily, N-terminal"/>
    <property type="match status" value="1"/>
</dbReference>
<dbReference type="PANTHER" id="PTHR33867">
    <property type="entry name" value="RIBOSOME MATURATION FACTOR RIMP"/>
    <property type="match status" value="1"/>
</dbReference>
<evidence type="ECO:0000313" key="7">
    <source>
        <dbReference type="Proteomes" id="UP000198757"/>
    </source>
</evidence>
<organism evidence="6 7">
    <name type="scientific">Niabella drilacis (strain DSM 25811 / CCM 8410 / CCUG 62505 / LMG 26954 / E90)</name>
    <dbReference type="NCBI Taxonomy" id="1285928"/>
    <lineage>
        <taxon>Bacteria</taxon>
        <taxon>Pseudomonadati</taxon>
        <taxon>Bacteroidota</taxon>
        <taxon>Chitinophagia</taxon>
        <taxon>Chitinophagales</taxon>
        <taxon>Chitinophagaceae</taxon>
        <taxon>Niabella</taxon>
    </lineage>
</organism>
<dbReference type="Pfam" id="PF02576">
    <property type="entry name" value="RimP_N"/>
    <property type="match status" value="1"/>
</dbReference>
<dbReference type="GO" id="GO:0000028">
    <property type="term" value="P:ribosomal small subunit assembly"/>
    <property type="evidence" value="ECO:0007669"/>
    <property type="project" value="TreeGrafter"/>
</dbReference>
<dbReference type="CDD" id="cd01734">
    <property type="entry name" value="YlxS_C"/>
    <property type="match status" value="1"/>
</dbReference>
<dbReference type="HAMAP" id="MF_01077">
    <property type="entry name" value="RimP"/>
    <property type="match status" value="1"/>
</dbReference>
<evidence type="ECO:0000256" key="2">
    <source>
        <dbReference type="ARBA" id="ARBA00022517"/>
    </source>
</evidence>
<dbReference type="InterPro" id="IPR028998">
    <property type="entry name" value="RimP_C"/>
</dbReference>
<dbReference type="Proteomes" id="UP000198757">
    <property type="component" value="Unassembled WGS sequence"/>
</dbReference>
<comment type="similarity">
    <text evidence="3">Belongs to the RimP family.</text>
</comment>
<dbReference type="GO" id="GO:0006412">
    <property type="term" value="P:translation"/>
    <property type="evidence" value="ECO:0007669"/>
    <property type="project" value="TreeGrafter"/>
</dbReference>
<reference evidence="7" key="1">
    <citation type="submission" date="2016-10" db="EMBL/GenBank/DDBJ databases">
        <authorList>
            <person name="Varghese N."/>
            <person name="Submissions S."/>
        </authorList>
    </citation>
    <scope>NUCLEOTIDE SEQUENCE [LARGE SCALE GENOMIC DNA]</scope>
    <source>
        <strain evidence="7">DSM 25811 / CCM 8410 / LMG 26954 / E90</strain>
    </source>
</reference>
<comment type="subcellular location">
    <subcellularLocation>
        <location evidence="3">Cytoplasm</location>
    </subcellularLocation>
</comment>
<sequence length="205" mass="22963">MPGFPAAMKTDGVQENSSKNYSFCFNCRNFAAEKEIEGTEAFPSSFFRNMDKEAIIQKLQEKAVALLEGNPSHFLVDIRIKPTNNFKIFIDGDNGVGIDDLVKYNRALYKQIEEEGLFPDGDFSLEVSSPGLDEPLKLHRQYVKNTGRNVEVTLSDGQKTEGELLSVTGDAIVVVETRGKGKKIEKLEHTILLETIKTTKIQIKF</sequence>